<protein>
    <submittedName>
        <fullName evidence="2">Uncharacterized protein</fullName>
    </submittedName>
</protein>
<dbReference type="RefSeq" id="WP_406749465.1">
    <property type="nucleotide sequence ID" value="NZ_JBEWZH010000001.1"/>
</dbReference>
<gene>
    <name evidence="2" type="ORF">U0R11_01440</name>
</gene>
<keyword evidence="1" id="KW-1133">Transmembrane helix</keyword>
<dbReference type="Proteomes" id="UP001623558">
    <property type="component" value="Unassembled WGS sequence"/>
</dbReference>
<sequence>MNTILYFHKIPAYFTHIIPTKLEVDGIKFPLQDEISLWALSKSYGHFKLRLVFFGLIKSKALIIPANNKSIHLKIALMRHKIPRFTLAIMAIGFPMAYKINSQFMAYAFLIFSPITYMMDALTHLVEIQETNPPA</sequence>
<evidence type="ECO:0000256" key="1">
    <source>
        <dbReference type="SAM" id="Phobius"/>
    </source>
</evidence>
<reference evidence="2 3" key="1">
    <citation type="submission" date="2024-07" db="EMBL/GenBank/DDBJ databases">
        <authorList>
            <person name="Pitt A."/>
            <person name="Hahn M.W."/>
        </authorList>
    </citation>
    <scope>NUCLEOTIDE SEQUENCE [LARGE SCALE GENOMIC DNA]</scope>
    <source>
        <strain evidence="2 3">1-SAACH-A3</strain>
    </source>
</reference>
<accession>A0ABW8RQN8</accession>
<name>A0ABW8RQN8_9BACT</name>
<feature type="transmembrane region" description="Helical" evidence="1">
    <location>
        <begin position="104"/>
        <end position="126"/>
    </location>
</feature>
<evidence type="ECO:0000313" key="3">
    <source>
        <dbReference type="Proteomes" id="UP001623558"/>
    </source>
</evidence>
<evidence type="ECO:0000313" key="2">
    <source>
        <dbReference type="EMBL" id="MFL0161048.1"/>
    </source>
</evidence>
<comment type="caution">
    <text evidence="2">The sequence shown here is derived from an EMBL/GenBank/DDBJ whole genome shotgun (WGS) entry which is preliminary data.</text>
</comment>
<proteinExistence type="predicted"/>
<dbReference type="EMBL" id="JBEWZH010000001">
    <property type="protein sequence ID" value="MFL0161048.1"/>
    <property type="molecule type" value="Genomic_DNA"/>
</dbReference>
<organism evidence="2 3">
    <name type="scientific">Aquirufa salirivi</name>
    <dbReference type="NCBI Taxonomy" id="3104729"/>
    <lineage>
        <taxon>Bacteria</taxon>
        <taxon>Pseudomonadati</taxon>
        <taxon>Bacteroidota</taxon>
        <taxon>Cytophagia</taxon>
        <taxon>Cytophagales</taxon>
        <taxon>Flectobacillaceae</taxon>
        <taxon>Aquirufa</taxon>
    </lineage>
</organism>
<keyword evidence="3" id="KW-1185">Reference proteome</keyword>
<keyword evidence="1" id="KW-0812">Transmembrane</keyword>
<keyword evidence="1" id="KW-0472">Membrane</keyword>